<accession>G5JEA0</accession>
<proteinExistence type="predicted"/>
<gene>
    <name evidence="1" type="ORF">CWATWH0003_B087</name>
</gene>
<evidence type="ECO:0000313" key="2">
    <source>
        <dbReference type="Proteomes" id="UP000003477"/>
    </source>
</evidence>
<evidence type="ECO:0000313" key="1">
    <source>
        <dbReference type="EMBL" id="EHJ09481.1"/>
    </source>
</evidence>
<protein>
    <submittedName>
        <fullName evidence="1">Uncharacterized protein</fullName>
    </submittedName>
</protein>
<sequence>MENYGHFNEEGFFVIDKDIPTPVASLIRKLGNWLVALSINN</sequence>
<dbReference type="AlphaFoldDB" id="G5JEA0"/>
<dbReference type="Proteomes" id="UP000003477">
    <property type="component" value="Unassembled WGS sequence"/>
</dbReference>
<organism evidence="1 2">
    <name type="scientific">Crocosphaera watsonii WH 0003</name>
    <dbReference type="NCBI Taxonomy" id="423471"/>
    <lineage>
        <taxon>Bacteria</taxon>
        <taxon>Bacillati</taxon>
        <taxon>Cyanobacteriota</taxon>
        <taxon>Cyanophyceae</taxon>
        <taxon>Oscillatoriophycideae</taxon>
        <taxon>Chroococcales</taxon>
        <taxon>Aphanothecaceae</taxon>
        <taxon>Crocosphaera</taxon>
    </lineage>
</organism>
<dbReference type="PATRIC" id="fig|423471.3.peg.5360"/>
<dbReference type="EMBL" id="AESD01000976">
    <property type="protein sequence ID" value="EHJ09481.1"/>
    <property type="molecule type" value="Genomic_DNA"/>
</dbReference>
<comment type="caution">
    <text evidence="1">The sequence shown here is derived from an EMBL/GenBank/DDBJ whole genome shotgun (WGS) entry which is preliminary data.</text>
</comment>
<reference evidence="1 2" key="1">
    <citation type="journal article" date="2011" name="Front. Microbiol.">
        <title>Two Strains of Crocosphaera watsonii with Highly Conserved Genomes are Distinguished by Strain-Specific Features.</title>
        <authorList>
            <person name="Bench S.R."/>
            <person name="Ilikchyan I.N."/>
            <person name="Tripp H.J."/>
            <person name="Zehr J.P."/>
        </authorList>
    </citation>
    <scope>NUCLEOTIDE SEQUENCE [LARGE SCALE GENOMIC DNA]</scope>
    <source>
        <strain evidence="1 2">WH 0003</strain>
    </source>
</reference>
<name>G5JEA0_CROWT</name>